<accession>A0ABS1NFU9</accession>
<gene>
    <name evidence="2" type="ORF">JK363_19635</name>
</gene>
<dbReference type="RefSeq" id="WP_201876230.1">
    <property type="nucleotide sequence ID" value="NZ_JAERRF010000010.1"/>
</dbReference>
<comment type="caution">
    <text evidence="2">The sequence shown here is derived from an EMBL/GenBank/DDBJ whole genome shotgun (WGS) entry which is preliminary data.</text>
</comment>
<proteinExistence type="predicted"/>
<dbReference type="Proteomes" id="UP000634229">
    <property type="component" value="Unassembled WGS sequence"/>
</dbReference>
<organism evidence="2 3">
    <name type="scientific">Streptomyces coffeae</name>
    <dbReference type="NCBI Taxonomy" id="621382"/>
    <lineage>
        <taxon>Bacteria</taxon>
        <taxon>Bacillati</taxon>
        <taxon>Actinomycetota</taxon>
        <taxon>Actinomycetes</taxon>
        <taxon>Kitasatosporales</taxon>
        <taxon>Streptomycetaceae</taxon>
        <taxon>Streptomyces</taxon>
    </lineage>
</organism>
<dbReference type="EMBL" id="JAERRF010000010">
    <property type="protein sequence ID" value="MBL1098835.1"/>
    <property type="molecule type" value="Genomic_DNA"/>
</dbReference>
<evidence type="ECO:0000313" key="3">
    <source>
        <dbReference type="Proteomes" id="UP000634229"/>
    </source>
</evidence>
<protein>
    <recommendedName>
        <fullName evidence="4">Lipoprotein</fullName>
    </recommendedName>
</protein>
<sequence length="169" mass="17969">MDASPHPVRTAERTPPRRGPRLTPVVAAVCGLLTVAGCGGDGGAGDATAETGRRGADRPSAGARPTPRPATVEQLASAVDCKPKFTVDVDDYRQAVCKNSRGTFLLLDFVKAKGQRDWLETAQMYGGVYLIGDRWVVSSSPRKNMTEVREQFGGTIEDTTSHGRTHGGS</sequence>
<feature type="region of interest" description="Disordered" evidence="1">
    <location>
        <begin position="1"/>
        <end position="22"/>
    </location>
</feature>
<reference evidence="2 3" key="1">
    <citation type="submission" date="2021-01" db="EMBL/GenBank/DDBJ databases">
        <title>WGS of actinomycetes isolated from Thailand.</title>
        <authorList>
            <person name="Thawai C."/>
        </authorList>
    </citation>
    <scope>NUCLEOTIDE SEQUENCE [LARGE SCALE GENOMIC DNA]</scope>
    <source>
        <strain evidence="2 3">CA1R205</strain>
    </source>
</reference>
<evidence type="ECO:0000313" key="2">
    <source>
        <dbReference type="EMBL" id="MBL1098835.1"/>
    </source>
</evidence>
<keyword evidence="3" id="KW-1185">Reference proteome</keyword>
<evidence type="ECO:0000256" key="1">
    <source>
        <dbReference type="SAM" id="MobiDB-lite"/>
    </source>
</evidence>
<name>A0ABS1NFU9_9ACTN</name>
<feature type="region of interest" description="Disordered" evidence="1">
    <location>
        <begin position="42"/>
        <end position="75"/>
    </location>
</feature>
<evidence type="ECO:0008006" key="4">
    <source>
        <dbReference type="Google" id="ProtNLM"/>
    </source>
</evidence>